<dbReference type="SUPFAM" id="SSF52540">
    <property type="entry name" value="P-loop containing nucleoside triphosphate hydrolases"/>
    <property type="match status" value="1"/>
</dbReference>
<sequence length="189" mass="21768">MSTFAPYFQKVQKEIIVIIGGPGTGKSTIIDGLIDKGFCCYPEISREVTLEAKKQGIEQLFLEKPLLFSELLLEGRKKQFVDAQNEPHDVVFIDRGIPDVLAYMHYIGDSYPASFDAICREHVYSKIFILPPWEEIYVSDEARYENYEQAKLIQNHLIETYEGYGYSLTEVPKDTIDNRILFILDEISK</sequence>
<gene>
    <name evidence="2" type="ORF">SAMN05443667_11318</name>
</gene>
<evidence type="ECO:0000313" key="2">
    <source>
        <dbReference type="EMBL" id="SEA95147.1"/>
    </source>
</evidence>
<organism evidence="2 3">
    <name type="scientific">Flavobacterium gillisiae</name>
    <dbReference type="NCBI Taxonomy" id="150146"/>
    <lineage>
        <taxon>Bacteria</taxon>
        <taxon>Pseudomonadati</taxon>
        <taxon>Bacteroidota</taxon>
        <taxon>Flavobacteriia</taxon>
        <taxon>Flavobacteriales</taxon>
        <taxon>Flavobacteriaceae</taxon>
        <taxon>Flavobacterium</taxon>
    </lineage>
</organism>
<protein>
    <submittedName>
        <fullName evidence="2">Predicted ATPase</fullName>
    </submittedName>
</protein>
<dbReference type="InterPro" id="IPR027417">
    <property type="entry name" value="P-loop_NTPase"/>
</dbReference>
<dbReference type="STRING" id="150146.SAMN05443667_11318"/>
<accession>A0A1H4FDP7</accession>
<dbReference type="Pfam" id="PF13521">
    <property type="entry name" value="AAA_28"/>
    <property type="match status" value="1"/>
</dbReference>
<dbReference type="Gene3D" id="3.40.50.300">
    <property type="entry name" value="P-loop containing nucleotide triphosphate hydrolases"/>
    <property type="match status" value="1"/>
</dbReference>
<evidence type="ECO:0000259" key="1">
    <source>
        <dbReference type="Pfam" id="PF13521"/>
    </source>
</evidence>
<name>A0A1H4FDP7_9FLAO</name>
<dbReference type="AlphaFoldDB" id="A0A1H4FDP7"/>
<reference evidence="3" key="1">
    <citation type="submission" date="2016-10" db="EMBL/GenBank/DDBJ databases">
        <authorList>
            <person name="Varghese N."/>
            <person name="Submissions S."/>
        </authorList>
    </citation>
    <scope>NUCLEOTIDE SEQUENCE [LARGE SCALE GENOMIC DNA]</scope>
    <source>
        <strain evidence="3">DSM 22376</strain>
    </source>
</reference>
<dbReference type="EMBL" id="FNRD01000013">
    <property type="protein sequence ID" value="SEA95147.1"/>
    <property type="molecule type" value="Genomic_DNA"/>
</dbReference>
<proteinExistence type="predicted"/>
<feature type="domain" description="NadR/Ttd14 AAA" evidence="1">
    <location>
        <begin position="16"/>
        <end position="179"/>
    </location>
</feature>
<keyword evidence="3" id="KW-1185">Reference proteome</keyword>
<evidence type="ECO:0000313" key="3">
    <source>
        <dbReference type="Proteomes" id="UP000198951"/>
    </source>
</evidence>
<dbReference type="InterPro" id="IPR038727">
    <property type="entry name" value="NadR/Ttd14_AAA_dom"/>
</dbReference>
<dbReference type="Proteomes" id="UP000198951">
    <property type="component" value="Unassembled WGS sequence"/>
</dbReference>